<proteinExistence type="predicted"/>
<keyword evidence="3" id="KW-1185">Reference proteome</keyword>
<evidence type="ECO:0000256" key="1">
    <source>
        <dbReference type="SAM" id="Phobius"/>
    </source>
</evidence>
<sequence length="185" mass="20296">MQQTKTGQHTQTRQYTQTGRSLIELLICLVVLSVLLVKGVSNYASMQKRQHLIGAAQASYFFLQRARSESIRANATIHLDINPVGKACLGLSEIQGCQCDLINSCLINHQQNVLHFAEYPGITITNVSFGNPPQSRFTAPRGMATGFAGSLQLSNGEHTLKLLLSNMGRVRICTTTPPFSPYKSC</sequence>
<gene>
    <name evidence="2" type="ORF">SAMN05216361_2540</name>
</gene>
<dbReference type="Proteomes" id="UP000184520">
    <property type="component" value="Unassembled WGS sequence"/>
</dbReference>
<name>A0A1M5L5X7_9ALTE</name>
<evidence type="ECO:0000313" key="3">
    <source>
        <dbReference type="Proteomes" id="UP000184520"/>
    </source>
</evidence>
<keyword evidence="1" id="KW-1133">Transmembrane helix</keyword>
<evidence type="ECO:0000313" key="2">
    <source>
        <dbReference type="EMBL" id="SHG60492.1"/>
    </source>
</evidence>
<dbReference type="EMBL" id="FQWD01000004">
    <property type="protein sequence ID" value="SHG60492.1"/>
    <property type="molecule type" value="Genomic_DNA"/>
</dbReference>
<dbReference type="AlphaFoldDB" id="A0A1M5L5X7"/>
<keyword evidence="1" id="KW-0472">Membrane</keyword>
<dbReference type="OrthoDB" id="6400290at2"/>
<protein>
    <submittedName>
        <fullName evidence="2">Prepilin peptidase dependent protein A/type IV fimbrial biogenesis protein FimT</fullName>
    </submittedName>
</protein>
<keyword evidence="1" id="KW-0812">Transmembrane</keyword>
<dbReference type="RefSeq" id="WP_073322999.1">
    <property type="nucleotide sequence ID" value="NZ_FQWD01000004.1"/>
</dbReference>
<dbReference type="InterPro" id="IPR045584">
    <property type="entry name" value="Pilin-like"/>
</dbReference>
<dbReference type="Gene3D" id="3.55.40.10">
    <property type="entry name" value="minor pseudopilin epsh domain"/>
    <property type="match status" value="1"/>
</dbReference>
<dbReference type="SUPFAM" id="SSF54523">
    <property type="entry name" value="Pili subunits"/>
    <property type="match status" value="1"/>
</dbReference>
<feature type="transmembrane region" description="Helical" evidence="1">
    <location>
        <begin position="21"/>
        <end position="40"/>
    </location>
</feature>
<accession>A0A1M5L5X7</accession>
<dbReference type="STRING" id="634436.SAMN05216361_2540"/>
<reference evidence="3" key="1">
    <citation type="submission" date="2016-11" db="EMBL/GenBank/DDBJ databases">
        <authorList>
            <person name="Varghese N."/>
            <person name="Submissions S."/>
        </authorList>
    </citation>
    <scope>NUCLEOTIDE SEQUENCE [LARGE SCALE GENOMIC DNA]</scope>
    <source>
        <strain evidence="3">CGMCC 1.8995</strain>
    </source>
</reference>
<organism evidence="2 3">
    <name type="scientific">Marisediminitalea aggregata</name>
    <dbReference type="NCBI Taxonomy" id="634436"/>
    <lineage>
        <taxon>Bacteria</taxon>
        <taxon>Pseudomonadati</taxon>
        <taxon>Pseudomonadota</taxon>
        <taxon>Gammaproteobacteria</taxon>
        <taxon>Alteromonadales</taxon>
        <taxon>Alteromonadaceae</taxon>
        <taxon>Marisediminitalea</taxon>
    </lineage>
</organism>